<gene>
    <name evidence="3" type="ORF">GD597_15565</name>
</gene>
<reference evidence="3" key="1">
    <citation type="submission" date="2019-10" db="EMBL/GenBank/DDBJ databases">
        <title>Draft genome sequence of Panacibacter sp. KCS-6.</title>
        <authorList>
            <person name="Yim K.J."/>
        </authorList>
    </citation>
    <scope>NUCLEOTIDE SEQUENCE</scope>
    <source>
        <strain evidence="3">KCS-6</strain>
    </source>
</reference>
<keyword evidence="1" id="KW-1133">Transmembrane helix</keyword>
<dbReference type="PANTHER" id="PTHR42754">
    <property type="entry name" value="ENDOGLUCANASE"/>
    <property type="match status" value="1"/>
</dbReference>
<dbReference type="PANTHER" id="PTHR42754:SF1">
    <property type="entry name" value="LIPOPROTEIN"/>
    <property type="match status" value="1"/>
</dbReference>
<dbReference type="InterPro" id="IPR036116">
    <property type="entry name" value="FN3_sf"/>
</dbReference>
<keyword evidence="1" id="KW-0472">Membrane</keyword>
<dbReference type="PROSITE" id="PS50853">
    <property type="entry name" value="FN3"/>
    <property type="match status" value="1"/>
</dbReference>
<dbReference type="AlphaFoldDB" id="A0A8J8FFT7"/>
<dbReference type="SUPFAM" id="SSF49265">
    <property type="entry name" value="Fibronectin type III"/>
    <property type="match status" value="1"/>
</dbReference>
<keyword evidence="1" id="KW-0812">Transmembrane</keyword>
<comment type="caution">
    <text evidence="3">The sequence shown here is derived from an EMBL/GenBank/DDBJ whole genome shotgun (WGS) entry which is preliminary data.</text>
</comment>
<sequence>MRPVIFFEPCNSASIRLYLRRTLVRQSSGQQMQCFYNHDKQNNYNYTTLHPFFKLVFMKKYLFIIAAFVLAAFSLSAQVSTAWVNQPGGVSIATDAANNVYTANWDANPAGDITLTKRNTSGAIIWQVPYDNTDVTTREVATWVETDHLGNILVSGTIQSGFSNPVNAASILMKFDTNGNLLWRKVYETTFDGSYTKKCIVDAANNIYVLGAGTGPLGFVTKVKKFAPDGSTIWTYYDNIGIGAPLNFKFTPDNCIVLVCRGSVANGFAKIDLNGNNIWNYAGVFSIYTGDAAGDSFGNTYITHEEYVFNGRGEIKKLSPTGTLLWERFHTMVGYRVEVGNDNNPIISGFPNDGSAGAAFMKYDGNGNVVWANLDADGPSLALLLHSQMQLDASGNAYLAAGTLFDMAICKINSNGVAAWTQTTPGGFAYGFDIGTDNNVYVVGGNTAKFVQPTAFVCTTPTGTTATNITTVKAKLNWAPVTGAVQYEVWAKPSSITRWKKVLVPGNKNFLNLNGLSCGTTYDWKIRTICDSTATNISAFSAVQNFTTATCFAIGAFPQIDNARTTTANNINVYPNPIKANGTLFLQGIIGKATYNLYTISGQSIVKGTTSNNTIQLPGKILPGTYLLQLSSATAITKKKIVVIQ</sequence>
<dbReference type="InterPro" id="IPR026444">
    <property type="entry name" value="Secre_tail"/>
</dbReference>
<proteinExistence type="predicted"/>
<protein>
    <submittedName>
        <fullName evidence="3">T9SS type A sorting domain-containing protein</fullName>
    </submittedName>
</protein>
<feature type="domain" description="Fibronectin type-III" evidence="2">
    <location>
        <begin position="460"/>
        <end position="551"/>
    </location>
</feature>
<name>A0A8J8FFT7_9BACT</name>
<dbReference type="InterPro" id="IPR013783">
    <property type="entry name" value="Ig-like_fold"/>
</dbReference>
<dbReference type="InterPro" id="IPR003961">
    <property type="entry name" value="FN3_dom"/>
</dbReference>
<organism evidence="3 4">
    <name type="scientific">Limnovirga soli</name>
    <dbReference type="NCBI Taxonomy" id="2656915"/>
    <lineage>
        <taxon>Bacteria</taxon>
        <taxon>Pseudomonadati</taxon>
        <taxon>Bacteroidota</taxon>
        <taxon>Chitinophagia</taxon>
        <taxon>Chitinophagales</taxon>
        <taxon>Chitinophagaceae</taxon>
        <taxon>Limnovirga</taxon>
    </lineage>
</organism>
<dbReference type="NCBIfam" id="TIGR04183">
    <property type="entry name" value="Por_Secre_tail"/>
    <property type="match status" value="1"/>
</dbReference>
<evidence type="ECO:0000256" key="1">
    <source>
        <dbReference type="SAM" id="Phobius"/>
    </source>
</evidence>
<dbReference type="Proteomes" id="UP000598971">
    <property type="component" value="Unassembled WGS sequence"/>
</dbReference>
<dbReference type="EMBL" id="WHPF01000011">
    <property type="protein sequence ID" value="NNV56890.1"/>
    <property type="molecule type" value="Genomic_DNA"/>
</dbReference>
<dbReference type="SUPFAM" id="SSF101898">
    <property type="entry name" value="NHL repeat"/>
    <property type="match status" value="1"/>
</dbReference>
<evidence type="ECO:0000259" key="2">
    <source>
        <dbReference type="PROSITE" id="PS50853"/>
    </source>
</evidence>
<evidence type="ECO:0000313" key="3">
    <source>
        <dbReference type="EMBL" id="NNV56890.1"/>
    </source>
</evidence>
<evidence type="ECO:0000313" key="4">
    <source>
        <dbReference type="Proteomes" id="UP000598971"/>
    </source>
</evidence>
<accession>A0A8J8FFT7</accession>
<dbReference type="Gene3D" id="2.60.40.10">
    <property type="entry name" value="Immunoglobulins"/>
    <property type="match status" value="1"/>
</dbReference>
<feature type="transmembrane region" description="Helical" evidence="1">
    <location>
        <begin position="61"/>
        <end position="84"/>
    </location>
</feature>
<keyword evidence="4" id="KW-1185">Reference proteome</keyword>